<organism evidence="2 5">
    <name type="scientific">Caldiarchaeum subterraneum</name>
    <dbReference type="NCBI Taxonomy" id="311458"/>
    <lineage>
        <taxon>Archaea</taxon>
        <taxon>Nitrososphaerota</taxon>
        <taxon>Candidatus Caldarchaeales</taxon>
        <taxon>Candidatus Caldarchaeaceae</taxon>
        <taxon>Candidatus Caldarchaeum</taxon>
    </lineage>
</organism>
<evidence type="ECO:0000313" key="4">
    <source>
        <dbReference type="EMBL" id="BAJ50210.1"/>
    </source>
</evidence>
<proteinExistence type="predicted"/>
<dbReference type="EMBL" id="AP011650">
    <property type="protein sequence ID" value="BAJ46670.1"/>
    <property type="molecule type" value="Genomic_DNA"/>
</dbReference>
<evidence type="ECO:0008006" key="6">
    <source>
        <dbReference type="Google" id="ProtNLM"/>
    </source>
</evidence>
<evidence type="ECO:0000256" key="1">
    <source>
        <dbReference type="SAM" id="Phobius"/>
    </source>
</evidence>
<sequence length="149" mass="17383">MESLLYNVSFWLMLNIFLVAAIVSLVLVNQSRSKNKQPPNSSQQIITLKEEEELFKQLLQKGEKRDAVVKVFPQVFKKICKTANVETRGYTFREVLNSGRIPQTFAAYLSSMYEVFEPVRYGEMKPTEETLAKFEESLHRLSEEFWYDG</sequence>
<keyword evidence="1" id="KW-0812">Transmembrane</keyword>
<dbReference type="KEGG" id="csu:CSUB_C0349"/>
<dbReference type="AlphaFoldDB" id="E6N2W4"/>
<dbReference type="EMBL" id="BA000048">
    <property type="protein sequence ID" value="BAJ50210.1"/>
    <property type="molecule type" value="Genomic_DNA"/>
</dbReference>
<dbReference type="EMBL" id="AP011835">
    <property type="protein sequence ID" value="BAJ47347.1"/>
    <property type="molecule type" value="Genomic_DNA"/>
</dbReference>
<dbReference type="BioCyc" id="CCAL311458:G131R-354-MONOMER"/>
<evidence type="ECO:0000313" key="5">
    <source>
        <dbReference type="Proteomes" id="UP000008120"/>
    </source>
</evidence>
<dbReference type="Proteomes" id="UP000008120">
    <property type="component" value="Chromosome"/>
</dbReference>
<accession>E6N2W4</accession>
<gene>
    <name evidence="4" type="ORF">CSUB_C0349</name>
    <name evidence="2" type="ORF">HGMM_F04H08C34</name>
    <name evidence="3" type="ORF">HGMM_F55E04C03</name>
</gene>
<dbReference type="STRING" id="311458.CSUB_C0349"/>
<reference evidence="2 5" key="1">
    <citation type="journal article" date="2005" name="Environ. Microbiol.">
        <title>Genetic and functional properties of uncultivated thermophilic crenarchaeotes from a subsurface gold mine as revealed by analysis of genome fragments.</title>
        <authorList>
            <person name="Nunoura T."/>
            <person name="Hirayama H."/>
            <person name="Takami H."/>
            <person name="Oida H."/>
            <person name="Nishi S."/>
            <person name="Shimamura S."/>
            <person name="Suzuki Y."/>
            <person name="Inagaki F."/>
            <person name="Takai K."/>
            <person name="Nealson K.H."/>
            <person name="Horikoshi K."/>
        </authorList>
    </citation>
    <scope>NUCLEOTIDE SEQUENCE [LARGE SCALE GENOMIC DNA]</scope>
</reference>
<feature type="transmembrane region" description="Helical" evidence="1">
    <location>
        <begin position="6"/>
        <end position="28"/>
    </location>
</feature>
<keyword evidence="1" id="KW-0472">Membrane</keyword>
<reference evidence="2" key="3">
    <citation type="journal article" date="2012" name="PLoS ONE">
        <title>A Deeply Branching Thermophilic Bacterium with an Ancient Acetyl-CoA Pathway Dominates a Subsurface Ecosystem.</title>
        <authorList>
            <person name="Takami H."/>
            <person name="Noguchi H."/>
            <person name="Takaki Y."/>
            <person name="Uchiyama I."/>
            <person name="Toyoda A."/>
            <person name="Nishi S."/>
            <person name="Chee G.-J."/>
            <person name="Arai W."/>
            <person name="Nunoura T."/>
            <person name="Itoh T."/>
            <person name="Hattori M."/>
            <person name="Takai K."/>
        </authorList>
    </citation>
    <scope>NUCLEOTIDE SEQUENCE</scope>
</reference>
<evidence type="ECO:0000313" key="2">
    <source>
        <dbReference type="EMBL" id="BAJ46670.1"/>
    </source>
</evidence>
<evidence type="ECO:0000313" key="3">
    <source>
        <dbReference type="EMBL" id="BAJ47347.1"/>
    </source>
</evidence>
<reference evidence="2 5" key="2">
    <citation type="journal article" date="2011" name="Nucleic Acids Res.">
        <title>Insights into the evolution of Archaea and eukaryotic protein modifier systems revealed by the genome of a novel archaeal group.</title>
        <authorList>
            <person name="Nunoura T."/>
            <person name="Takaki Y."/>
            <person name="Kakuta J."/>
            <person name="Nishi S."/>
            <person name="Sugahara J."/>
            <person name="Kazama H."/>
            <person name="Chee G."/>
            <person name="Hattori M."/>
            <person name="Kanai A."/>
            <person name="Atomi H."/>
            <person name="Takai K."/>
            <person name="Takami H."/>
        </authorList>
    </citation>
    <scope>NUCLEOTIDE SEQUENCE [LARGE SCALE GENOMIC DNA]</scope>
</reference>
<name>E6N2W4_CALS0</name>
<keyword evidence="1" id="KW-1133">Transmembrane helix</keyword>
<protein>
    <recommendedName>
        <fullName evidence="6">DUF4129 domain-containing protein</fullName>
    </recommendedName>
</protein>